<comment type="pathway">
    <text evidence="9">Carbohydrate metabolism; D-ribose degradation; D-ribose 5-phosphate from beta-D-ribopyranose: step 2/2.</text>
</comment>
<dbReference type="InterPro" id="IPR029056">
    <property type="entry name" value="Ribokinase-like"/>
</dbReference>
<dbReference type="Proteomes" id="UP000809789">
    <property type="component" value="Unassembled WGS sequence"/>
</dbReference>
<dbReference type="PANTHER" id="PTHR10584">
    <property type="entry name" value="SUGAR KINASE"/>
    <property type="match status" value="1"/>
</dbReference>
<reference evidence="11" key="1">
    <citation type="submission" date="2021-07" db="EMBL/GenBank/DDBJ databases">
        <title>Elsinoe batatas strain:CRI-CJ2 Genome sequencing and assembly.</title>
        <authorList>
            <person name="Huang L."/>
        </authorList>
    </citation>
    <scope>NUCLEOTIDE SEQUENCE</scope>
    <source>
        <strain evidence="11">CRI-CJ2</strain>
    </source>
</reference>
<comment type="function">
    <text evidence="9">Catalyzes the phosphorylation of ribose at O-5 in a reaction requiring ATP and magnesium. The resulting D-ribose-5-phosphate can then be used either for sythesis of nucleotides, histidine, and tryptophan, or as a component of the pentose phosphate pathway.</text>
</comment>
<dbReference type="PRINTS" id="PR00990">
    <property type="entry name" value="RIBOKINASE"/>
</dbReference>
<keyword evidence="2 9" id="KW-0479">Metal-binding</keyword>
<feature type="binding site" evidence="9">
    <location>
        <position position="322"/>
    </location>
    <ligand>
        <name>K(+)</name>
        <dbReference type="ChEBI" id="CHEBI:29103"/>
    </ligand>
</feature>
<evidence type="ECO:0000256" key="9">
    <source>
        <dbReference type="HAMAP-Rule" id="MF_03215"/>
    </source>
</evidence>
<dbReference type="Pfam" id="PF00294">
    <property type="entry name" value="PfkB"/>
    <property type="match status" value="1"/>
</dbReference>
<evidence type="ECO:0000256" key="2">
    <source>
        <dbReference type="ARBA" id="ARBA00022723"/>
    </source>
</evidence>
<dbReference type="EC" id="2.7.1.15" evidence="9"/>
<feature type="binding site" evidence="9">
    <location>
        <position position="320"/>
    </location>
    <ligand>
        <name>K(+)</name>
        <dbReference type="ChEBI" id="CHEBI:29103"/>
    </ligand>
</feature>
<evidence type="ECO:0000256" key="4">
    <source>
        <dbReference type="ARBA" id="ARBA00022777"/>
    </source>
</evidence>
<feature type="binding site" evidence="9">
    <location>
        <position position="282"/>
    </location>
    <ligand>
        <name>substrate</name>
    </ligand>
</feature>
<keyword evidence="8 9" id="KW-0119">Carbohydrate metabolism</keyword>
<proteinExistence type="inferred from homology"/>
<comment type="subunit">
    <text evidence="9">Homodimer.</text>
</comment>
<feature type="domain" description="Carbohydrate kinase PfkB" evidence="10">
    <location>
        <begin position="5"/>
        <end position="328"/>
    </location>
</feature>
<feature type="binding site" evidence="9">
    <location>
        <position position="278"/>
    </location>
    <ligand>
        <name>K(+)</name>
        <dbReference type="ChEBI" id="CHEBI:29103"/>
    </ligand>
</feature>
<comment type="similarity">
    <text evidence="9">Belongs to the carbohydrate kinase PfkB family. Ribokinase subfamily.</text>
</comment>
<evidence type="ECO:0000256" key="3">
    <source>
        <dbReference type="ARBA" id="ARBA00022741"/>
    </source>
</evidence>
<keyword evidence="7 9" id="KW-0630">Potassium</keyword>
<keyword evidence="9" id="KW-0539">Nucleus</keyword>
<feature type="binding site" evidence="9">
    <location>
        <position position="168"/>
    </location>
    <ligand>
        <name>substrate</name>
    </ligand>
</feature>
<feature type="binding site" evidence="9">
    <location>
        <begin position="13"/>
        <end position="15"/>
    </location>
    <ligand>
        <name>substrate</name>
    </ligand>
</feature>
<keyword evidence="12" id="KW-1185">Reference proteome</keyword>
<feature type="binding site" evidence="9">
    <location>
        <position position="276"/>
    </location>
    <ligand>
        <name>K(+)</name>
        <dbReference type="ChEBI" id="CHEBI:29103"/>
    </ligand>
</feature>
<dbReference type="GO" id="GO:0005634">
    <property type="term" value="C:nucleus"/>
    <property type="evidence" value="ECO:0007669"/>
    <property type="project" value="UniProtKB-SubCell"/>
</dbReference>
<comment type="subcellular location">
    <subcellularLocation>
        <location evidence="9">Cytoplasm</location>
    </subcellularLocation>
    <subcellularLocation>
        <location evidence="9">Nucleus</location>
    </subcellularLocation>
</comment>
<feature type="active site" description="Proton acceptor" evidence="9">
    <location>
        <position position="282"/>
    </location>
</feature>
<evidence type="ECO:0000256" key="7">
    <source>
        <dbReference type="ARBA" id="ARBA00022958"/>
    </source>
</evidence>
<dbReference type="CDD" id="cd01174">
    <property type="entry name" value="ribokinase"/>
    <property type="match status" value="1"/>
</dbReference>
<gene>
    <name evidence="11" type="ORF">KVT40_008900</name>
</gene>
<dbReference type="Gene3D" id="3.40.1190.20">
    <property type="match status" value="1"/>
</dbReference>
<name>A0A8K0PFU9_9PEZI</name>
<evidence type="ECO:0000313" key="11">
    <source>
        <dbReference type="EMBL" id="KAG8623924.1"/>
    </source>
</evidence>
<comment type="activity regulation">
    <text evidence="9">Activated by a monovalent cation that binds near, but not in, the active site. The most likely occupant of the site in vivo is potassium. Ion binding induces a conformational change that may alter substrate affinity.</text>
</comment>
<feature type="binding site" evidence="9">
    <location>
        <begin position="281"/>
        <end position="282"/>
    </location>
    <ligand>
        <name>ATP</name>
        <dbReference type="ChEBI" id="CHEBI:30616"/>
    </ligand>
</feature>
<keyword evidence="9" id="KW-0963">Cytoplasm</keyword>
<dbReference type="AlphaFoldDB" id="A0A8K0PFU9"/>
<keyword evidence="4 9" id="KW-0418">Kinase</keyword>
<evidence type="ECO:0000259" key="10">
    <source>
        <dbReference type="Pfam" id="PF00294"/>
    </source>
</evidence>
<dbReference type="InterPro" id="IPR002139">
    <property type="entry name" value="Ribo/fructo_kinase"/>
</dbReference>
<dbReference type="GO" id="GO:0005524">
    <property type="term" value="F:ATP binding"/>
    <property type="evidence" value="ECO:0007669"/>
    <property type="project" value="UniProtKB-UniRule"/>
</dbReference>
<comment type="cofactor">
    <cofactor evidence="9">
        <name>Mg(2+)</name>
        <dbReference type="ChEBI" id="CHEBI:18420"/>
    </cofactor>
    <text evidence="9">Requires a divalent cation, most likely magnesium in vivo, as an electrophilic catalyst to aid phosphoryl group transfer. It is the chelate of the metal and the nucleotide that is the actual substrate.</text>
</comment>
<dbReference type="EMBL" id="JAESVG020000010">
    <property type="protein sequence ID" value="KAG8623924.1"/>
    <property type="molecule type" value="Genomic_DNA"/>
</dbReference>
<organism evidence="11 12">
    <name type="scientific">Elsinoe batatas</name>
    <dbReference type="NCBI Taxonomy" id="2601811"/>
    <lineage>
        <taxon>Eukaryota</taxon>
        <taxon>Fungi</taxon>
        <taxon>Dikarya</taxon>
        <taxon>Ascomycota</taxon>
        <taxon>Pezizomycotina</taxon>
        <taxon>Dothideomycetes</taxon>
        <taxon>Dothideomycetidae</taxon>
        <taxon>Myriangiales</taxon>
        <taxon>Elsinoaceae</taxon>
        <taxon>Elsinoe</taxon>
    </lineage>
</organism>
<dbReference type="UniPathway" id="UPA00916">
    <property type="reaction ID" value="UER00889"/>
</dbReference>
<comment type="catalytic activity">
    <reaction evidence="9">
        <text>D-ribose + ATP = D-ribose 5-phosphate + ADP + H(+)</text>
        <dbReference type="Rhea" id="RHEA:13697"/>
        <dbReference type="ChEBI" id="CHEBI:15378"/>
        <dbReference type="ChEBI" id="CHEBI:30616"/>
        <dbReference type="ChEBI" id="CHEBI:47013"/>
        <dbReference type="ChEBI" id="CHEBI:78346"/>
        <dbReference type="ChEBI" id="CHEBI:456216"/>
        <dbReference type="EC" id="2.7.1.15"/>
    </reaction>
</comment>
<dbReference type="OrthoDB" id="415590at2759"/>
<dbReference type="GO" id="GO:0004747">
    <property type="term" value="F:ribokinase activity"/>
    <property type="evidence" value="ECO:0007669"/>
    <property type="project" value="UniProtKB-UniRule"/>
</dbReference>
<keyword evidence="6 9" id="KW-0460">Magnesium</keyword>
<feature type="binding site" evidence="9">
    <location>
        <begin position="250"/>
        <end position="255"/>
    </location>
    <ligand>
        <name>ATP</name>
        <dbReference type="ChEBI" id="CHEBI:30616"/>
    </ligand>
</feature>
<protein>
    <recommendedName>
        <fullName evidence="9">Ribokinase</fullName>
        <shortName evidence="9">RK</shortName>
        <ecNumber evidence="9">2.7.1.15</ecNumber>
    </recommendedName>
</protein>
<dbReference type="GO" id="GO:0046872">
    <property type="term" value="F:metal ion binding"/>
    <property type="evidence" value="ECO:0007669"/>
    <property type="project" value="UniProtKB-KW"/>
</dbReference>
<comment type="caution">
    <text evidence="9">Lacks conserved residue(s) required for the propagation of feature annotation.</text>
</comment>
<dbReference type="InterPro" id="IPR011611">
    <property type="entry name" value="PfkB_dom"/>
</dbReference>
<evidence type="ECO:0000256" key="1">
    <source>
        <dbReference type="ARBA" id="ARBA00022679"/>
    </source>
</evidence>
<evidence type="ECO:0000313" key="12">
    <source>
        <dbReference type="Proteomes" id="UP000809789"/>
    </source>
</evidence>
<feature type="binding site" evidence="9">
    <location>
        <begin position="41"/>
        <end position="45"/>
    </location>
    <ligand>
        <name>substrate</name>
    </ligand>
</feature>
<dbReference type="GO" id="GO:0019303">
    <property type="term" value="P:D-ribose catabolic process"/>
    <property type="evidence" value="ECO:0007669"/>
    <property type="project" value="UniProtKB-UniRule"/>
</dbReference>
<evidence type="ECO:0000256" key="5">
    <source>
        <dbReference type="ARBA" id="ARBA00022840"/>
    </source>
</evidence>
<dbReference type="InterPro" id="IPR011877">
    <property type="entry name" value="Ribokinase"/>
</dbReference>
<comment type="caution">
    <text evidence="11">The sequence shown here is derived from an EMBL/GenBank/DDBJ whole genome shotgun (WGS) entry which is preliminary data.</text>
</comment>
<evidence type="ECO:0000256" key="6">
    <source>
        <dbReference type="ARBA" id="ARBA00022842"/>
    </source>
</evidence>
<accession>A0A8K0PFU9</accession>
<keyword evidence="5 9" id="KW-0067">ATP-binding</keyword>
<dbReference type="PANTHER" id="PTHR10584:SF166">
    <property type="entry name" value="RIBOKINASE"/>
    <property type="match status" value="1"/>
</dbReference>
<feature type="binding site" evidence="9">
    <location>
        <position position="311"/>
    </location>
    <ligand>
        <name>ATP</name>
        <dbReference type="ChEBI" id="CHEBI:30616"/>
    </ligand>
</feature>
<dbReference type="HAMAP" id="MF_01987">
    <property type="entry name" value="Ribokinase"/>
    <property type="match status" value="1"/>
</dbReference>
<feature type="binding site" evidence="9">
    <location>
        <position position="317"/>
    </location>
    <ligand>
        <name>K(+)</name>
        <dbReference type="ChEBI" id="CHEBI:29103"/>
    </ligand>
</feature>
<keyword evidence="1 9" id="KW-0808">Transferase</keyword>
<dbReference type="GO" id="GO:0005737">
    <property type="term" value="C:cytoplasm"/>
    <property type="evidence" value="ECO:0007669"/>
    <property type="project" value="UniProtKB-SubCell"/>
</dbReference>
<feature type="binding site" evidence="9">
    <location>
        <position position="212"/>
    </location>
    <ligand>
        <name>ATP</name>
        <dbReference type="ChEBI" id="CHEBI:30616"/>
    </ligand>
</feature>
<keyword evidence="3 9" id="KW-0547">Nucleotide-binding</keyword>
<dbReference type="SUPFAM" id="SSF53613">
    <property type="entry name" value="Ribokinase-like"/>
    <property type="match status" value="1"/>
</dbReference>
<sequence length="342" mass="37068">MISKTISVIGGLDYDLIMVANRVPGPGESLMANTYLEALGGKGANCAIATYRSCHGRPEQDESDTEPRTASPNGTLDIRVKMIGAVGDDRYGARFYEELRKSGLNTSGIVTVPDMQTSICFVMVEETTRQNRCLFVQGATGMWRPKHFYRPEDLGSGMIPDLCIAQMEMDKEVIEAIIETAGRAGIDFVLNAAPASPSSTRTYQWITHLIVNESQAAVLSGRDVNQVNEDTWETVCLDFLGRGVRNVVITLGSRGAYYANAESKGRCPAYEVDVVDTTGAGDTFTGAYSSEYLMQKVAGRWDIGQAVSRANKAAALAVTKMGAQSGIPWSDGIDDFVSRRVD</sequence>
<evidence type="ECO:0000256" key="8">
    <source>
        <dbReference type="ARBA" id="ARBA00023277"/>
    </source>
</evidence>